<keyword evidence="3" id="KW-1185">Reference proteome</keyword>
<dbReference type="AlphaFoldDB" id="A0AAW0ZLS8"/>
<protein>
    <submittedName>
        <fullName evidence="2">Uncharacterized protein</fullName>
    </submittedName>
</protein>
<organism evidence="2 3">
    <name type="scientific">Tetragonisca angustula</name>
    <dbReference type="NCBI Taxonomy" id="166442"/>
    <lineage>
        <taxon>Eukaryota</taxon>
        <taxon>Metazoa</taxon>
        <taxon>Ecdysozoa</taxon>
        <taxon>Arthropoda</taxon>
        <taxon>Hexapoda</taxon>
        <taxon>Insecta</taxon>
        <taxon>Pterygota</taxon>
        <taxon>Neoptera</taxon>
        <taxon>Endopterygota</taxon>
        <taxon>Hymenoptera</taxon>
        <taxon>Apocrita</taxon>
        <taxon>Aculeata</taxon>
        <taxon>Apoidea</taxon>
        <taxon>Anthophila</taxon>
        <taxon>Apidae</taxon>
        <taxon>Tetragonisca</taxon>
    </lineage>
</organism>
<evidence type="ECO:0000256" key="1">
    <source>
        <dbReference type="SAM" id="MobiDB-lite"/>
    </source>
</evidence>
<sequence length="110" mass="12707">MSVFIHKSVKSQWYKSAHSQTPVNVAPQSENYTSNRQTTVFAREPMVQVCIIRPLCSLKLRHFRPTKMHEASFASRIKFDSSQRKKISPQFSQAPNEEILERSRVNGTAR</sequence>
<gene>
    <name evidence="2" type="ORF">QLX08_008195</name>
</gene>
<proteinExistence type="predicted"/>
<reference evidence="2 3" key="1">
    <citation type="submission" date="2024-05" db="EMBL/GenBank/DDBJ databases">
        <title>The nuclear and mitochondrial genome assemblies of Tetragonisca angustula (Apidae: Meliponini), a tiny yet remarkable pollinator in the Neotropics.</title>
        <authorList>
            <person name="Ferrari R."/>
            <person name="Ricardo P.C."/>
            <person name="Dias F.C."/>
            <person name="Araujo N.S."/>
            <person name="Soares D.O."/>
            <person name="Zhou Q.-S."/>
            <person name="Zhu C.-D."/>
            <person name="Coutinho L."/>
            <person name="Airas M.C."/>
            <person name="Batista T.M."/>
        </authorList>
    </citation>
    <scope>NUCLEOTIDE SEQUENCE [LARGE SCALE GENOMIC DNA]</scope>
    <source>
        <strain evidence="2">ASF017062</strain>
        <tissue evidence="2">Abdomen</tissue>
    </source>
</reference>
<dbReference type="Proteomes" id="UP001432146">
    <property type="component" value="Unassembled WGS sequence"/>
</dbReference>
<accession>A0AAW0ZLS8</accession>
<evidence type="ECO:0000313" key="2">
    <source>
        <dbReference type="EMBL" id="KAK9298521.1"/>
    </source>
</evidence>
<evidence type="ECO:0000313" key="3">
    <source>
        <dbReference type="Proteomes" id="UP001432146"/>
    </source>
</evidence>
<feature type="region of interest" description="Disordered" evidence="1">
    <location>
        <begin position="82"/>
        <end position="110"/>
    </location>
</feature>
<name>A0AAW0ZLS8_9HYME</name>
<comment type="caution">
    <text evidence="2">The sequence shown here is derived from an EMBL/GenBank/DDBJ whole genome shotgun (WGS) entry which is preliminary data.</text>
</comment>
<dbReference type="EMBL" id="JAWNGG020000173">
    <property type="protein sequence ID" value="KAK9298521.1"/>
    <property type="molecule type" value="Genomic_DNA"/>
</dbReference>